<keyword evidence="2" id="KW-0472">Membrane</keyword>
<accession>A0ABW6CYQ1</accession>
<dbReference type="Pfam" id="PF00639">
    <property type="entry name" value="Rotamase"/>
    <property type="match status" value="2"/>
</dbReference>
<dbReference type="InterPro" id="IPR036737">
    <property type="entry name" value="OmpA-like_sf"/>
</dbReference>
<reference evidence="6 7" key="1">
    <citation type="submission" date="2024-03" db="EMBL/GenBank/DDBJ databases">
        <title>Aquirufa genome sequencing.</title>
        <authorList>
            <person name="Pitt A."/>
            <person name="Hahn M.W."/>
        </authorList>
    </citation>
    <scope>NUCLEOTIDE SEQUENCE [LARGE SCALE GENOMIC DNA]</scope>
    <source>
        <strain evidence="6 7">PLAD-142S6K</strain>
    </source>
</reference>
<feature type="domain" description="PpiC" evidence="4">
    <location>
        <begin position="121"/>
        <end position="223"/>
    </location>
</feature>
<dbReference type="InterPro" id="IPR006665">
    <property type="entry name" value="OmpA-like"/>
</dbReference>
<evidence type="ECO:0000259" key="4">
    <source>
        <dbReference type="PROSITE" id="PS50198"/>
    </source>
</evidence>
<dbReference type="GO" id="GO:0003755">
    <property type="term" value="F:peptidyl-prolyl cis-trans isomerase activity"/>
    <property type="evidence" value="ECO:0007669"/>
    <property type="project" value="UniProtKB-EC"/>
</dbReference>
<keyword evidence="3" id="KW-0732">Signal</keyword>
<dbReference type="Proteomes" id="UP001598114">
    <property type="component" value="Unassembled WGS sequence"/>
</dbReference>
<dbReference type="RefSeq" id="WP_377976497.1">
    <property type="nucleotide sequence ID" value="NZ_JBBKYA010000003.1"/>
</dbReference>
<proteinExistence type="predicted"/>
<evidence type="ECO:0000256" key="2">
    <source>
        <dbReference type="PROSITE-ProRule" id="PRU00473"/>
    </source>
</evidence>
<evidence type="ECO:0000313" key="7">
    <source>
        <dbReference type="Proteomes" id="UP001598114"/>
    </source>
</evidence>
<keyword evidence="1 6" id="KW-0413">Isomerase</keyword>
<dbReference type="EMBL" id="JBBKYA010000003">
    <property type="protein sequence ID" value="MFD3276044.1"/>
    <property type="molecule type" value="Genomic_DNA"/>
</dbReference>
<evidence type="ECO:0000256" key="3">
    <source>
        <dbReference type="SAM" id="SignalP"/>
    </source>
</evidence>
<evidence type="ECO:0000313" key="6">
    <source>
        <dbReference type="EMBL" id="MFD3276044.1"/>
    </source>
</evidence>
<gene>
    <name evidence="6" type="ORF">SKC38_07385</name>
</gene>
<protein>
    <submittedName>
        <fullName evidence="6">Peptidylprolyl isomerase</fullName>
        <ecNumber evidence="6">5.2.1.8</ecNumber>
    </submittedName>
</protein>
<dbReference type="PANTHER" id="PTHR47245">
    <property type="entry name" value="PEPTIDYLPROLYL ISOMERASE"/>
    <property type="match status" value="1"/>
</dbReference>
<dbReference type="PROSITE" id="PS01096">
    <property type="entry name" value="PPIC_PPIASE_1"/>
    <property type="match status" value="1"/>
</dbReference>
<dbReference type="Gene3D" id="3.30.1330.60">
    <property type="entry name" value="OmpA-like domain"/>
    <property type="match status" value="1"/>
</dbReference>
<name>A0ABW6CYQ1_9BACT</name>
<comment type="caution">
    <text evidence="6">The sequence shown here is derived from an EMBL/GenBank/DDBJ whole genome shotgun (WGS) entry which is preliminary data.</text>
</comment>
<dbReference type="SUPFAM" id="SSF54534">
    <property type="entry name" value="FKBP-like"/>
    <property type="match status" value="2"/>
</dbReference>
<sequence length="753" mass="86265">MNFKFPVKYLLGLCCLLPLSLRAQQDAPIQLGSKKISAAVFEKDYRRLLESDSIKADNKQKFLSDYIDYQLKILAAEDAKIPQSAAFQDEYQSFRKELASPYLIDGDKSEALVKEAYQRLKFEKHVAHILVKLPANPTTADTLIAYQKIDNIRKRILAGEVFEDLAKKFSEDDLSAAKGGNIGFVTSLQTQYAFENAVYALEKGGVSGIVRTTAGYHLIKILDVRPNQGKIRLAHILVSVPVNAATNLQVDAKNRIEQVQKYLEKGDESFELICKNYSEDPYSKGRGGELRRWYYSSDLSEELQSKLFTIQRLGDYTEPIRTNLGWQIFKLLDKKPLLSYDEMAEYLRQKVVTDPERSALIRASFMKRVKAENKVVVLEAAEKIAVERFAQDRIGDEYYLKMPLLQVSDKTWTIQDFYQFIVAQQKKKLKALGYLPSISERTWLEEFVDIHTLEEEEKNLETKYPAFKEQMQEFFEGNLYSKIIDQEIFEKSLDSLRQQAYFQSHAAQFTMPARAKAKIIDADTPKTLADALELVVKSPYPMNKRLPDIGFALGHSDMLESATKIAQELFILMAKNRDYVIELAGYHDASEADSLSEARVNYLVKYLVKKGISPTRIIEKVEGTLKPVSKTDKAKNARVAIKFYSQSMEDVVKRFNAIKPQSLVAEEGLFIKGQNTILDGVSWEVGKQTKELDGRHIYIEISALEPERLKRFDESRSSIIRELQAQLEKDWLTNLKQRFPVVLQTEELNRIMQ</sequence>
<dbReference type="PROSITE" id="PS51123">
    <property type="entry name" value="OMPA_2"/>
    <property type="match status" value="1"/>
</dbReference>
<keyword evidence="7" id="KW-1185">Reference proteome</keyword>
<dbReference type="InterPro" id="IPR050245">
    <property type="entry name" value="PrsA_foldase"/>
</dbReference>
<organism evidence="6 7">
    <name type="scientific">Aquirufa echingensis</name>
    <dbReference type="NCBI Taxonomy" id="3096516"/>
    <lineage>
        <taxon>Bacteria</taxon>
        <taxon>Pseudomonadati</taxon>
        <taxon>Bacteroidota</taxon>
        <taxon>Cytophagia</taxon>
        <taxon>Cytophagales</taxon>
        <taxon>Flectobacillaceae</taxon>
        <taxon>Aquirufa</taxon>
    </lineage>
</organism>
<dbReference type="SUPFAM" id="SSF103088">
    <property type="entry name" value="OmpA-like"/>
    <property type="match status" value="1"/>
</dbReference>
<dbReference type="InterPro" id="IPR000297">
    <property type="entry name" value="PPIase_PpiC"/>
</dbReference>
<keyword evidence="1" id="KW-0697">Rotamase</keyword>
<evidence type="ECO:0000256" key="1">
    <source>
        <dbReference type="PROSITE-ProRule" id="PRU00278"/>
    </source>
</evidence>
<feature type="signal peptide" evidence="3">
    <location>
        <begin position="1"/>
        <end position="23"/>
    </location>
</feature>
<dbReference type="Gene3D" id="3.10.50.40">
    <property type="match status" value="2"/>
</dbReference>
<evidence type="ECO:0000259" key="5">
    <source>
        <dbReference type="PROSITE" id="PS51123"/>
    </source>
</evidence>
<dbReference type="PANTHER" id="PTHR47245:SF2">
    <property type="entry name" value="PEPTIDYL-PROLYL CIS-TRANS ISOMERASE HP_0175-RELATED"/>
    <property type="match status" value="1"/>
</dbReference>
<dbReference type="InterPro" id="IPR023058">
    <property type="entry name" value="PPIase_PpiC_CS"/>
</dbReference>
<dbReference type="PROSITE" id="PS50198">
    <property type="entry name" value="PPIC_PPIASE_2"/>
    <property type="match status" value="2"/>
</dbReference>
<feature type="domain" description="OmpA-like" evidence="5">
    <location>
        <begin position="538"/>
        <end position="647"/>
    </location>
</feature>
<dbReference type="EC" id="5.2.1.8" evidence="6"/>
<feature type="domain" description="PpiC" evidence="4">
    <location>
        <begin position="228"/>
        <end position="333"/>
    </location>
</feature>
<dbReference type="InterPro" id="IPR046357">
    <property type="entry name" value="PPIase_dom_sf"/>
</dbReference>
<feature type="chain" id="PRO_5046401703" evidence="3">
    <location>
        <begin position="24"/>
        <end position="753"/>
    </location>
</feature>